<dbReference type="EMBL" id="JBHRSB010000006">
    <property type="protein sequence ID" value="MFC3002293.1"/>
    <property type="molecule type" value="Genomic_DNA"/>
</dbReference>
<accession>A0ABV7C0L9</accession>
<organism evidence="1 2">
    <name type="scientific">Falsiroseomonas tokyonensis</name>
    <dbReference type="NCBI Taxonomy" id="430521"/>
    <lineage>
        <taxon>Bacteria</taxon>
        <taxon>Pseudomonadati</taxon>
        <taxon>Pseudomonadota</taxon>
        <taxon>Alphaproteobacteria</taxon>
        <taxon>Acetobacterales</taxon>
        <taxon>Roseomonadaceae</taxon>
        <taxon>Falsiroseomonas</taxon>
    </lineage>
</organism>
<protein>
    <submittedName>
        <fullName evidence="1">Uncharacterized protein</fullName>
    </submittedName>
</protein>
<sequence>MTPMQSDPAAPAWPDDVVDLAARAMMDGVLWPGAWDTCTFSCADTERGVWRQNARAALAAIAPWIAAERAAAELRGIERAERAAEAHAEVATSEIKPGNGMVYYASGATGAASVIRALPPSDPAAASALAELLRRAVEEERERIIEAVRDEADTTPCDEDAKVVEDVADLIEADFNYEAAEAMKRVREGEDDAAIRARGDGGAA</sequence>
<keyword evidence="2" id="KW-1185">Reference proteome</keyword>
<evidence type="ECO:0000313" key="2">
    <source>
        <dbReference type="Proteomes" id="UP001595420"/>
    </source>
</evidence>
<dbReference type="Proteomes" id="UP001595420">
    <property type="component" value="Unassembled WGS sequence"/>
</dbReference>
<comment type="caution">
    <text evidence="1">The sequence shown here is derived from an EMBL/GenBank/DDBJ whole genome shotgun (WGS) entry which is preliminary data.</text>
</comment>
<name>A0ABV7C0L9_9PROT</name>
<proteinExistence type="predicted"/>
<gene>
    <name evidence="1" type="ORF">ACFOD3_20510</name>
</gene>
<evidence type="ECO:0000313" key="1">
    <source>
        <dbReference type="EMBL" id="MFC3002293.1"/>
    </source>
</evidence>
<dbReference type="RefSeq" id="WP_216838375.1">
    <property type="nucleotide sequence ID" value="NZ_JAFNJS010000006.1"/>
</dbReference>
<reference evidence="2" key="1">
    <citation type="journal article" date="2019" name="Int. J. Syst. Evol. Microbiol.">
        <title>The Global Catalogue of Microorganisms (GCM) 10K type strain sequencing project: providing services to taxonomists for standard genome sequencing and annotation.</title>
        <authorList>
            <consortium name="The Broad Institute Genomics Platform"/>
            <consortium name="The Broad Institute Genome Sequencing Center for Infectious Disease"/>
            <person name="Wu L."/>
            <person name="Ma J."/>
        </authorList>
    </citation>
    <scope>NUCLEOTIDE SEQUENCE [LARGE SCALE GENOMIC DNA]</scope>
    <source>
        <strain evidence="2">CGMCC 1.16855</strain>
    </source>
</reference>